<organism evidence="2 3">
    <name type="scientific">Paraburkholderia caffeinitolerans</name>
    <dbReference type="NCBI Taxonomy" id="1723730"/>
    <lineage>
        <taxon>Bacteria</taxon>
        <taxon>Pseudomonadati</taxon>
        <taxon>Pseudomonadota</taxon>
        <taxon>Betaproteobacteria</taxon>
        <taxon>Burkholderiales</taxon>
        <taxon>Burkholderiaceae</taxon>
        <taxon>Paraburkholderia</taxon>
    </lineage>
</organism>
<sequence length="187" mass="19360">MNGAHDFAAQGHATPHVMPRAAARVVALAALCVSVALASSGCSSIGAASGAAAAAATGIVTVNPAVGLGVGIAVQAATDEAVNRFMKSMHADQQEMLAEIAGRLPVGGMDIWRIKHQLPVENGHGQVRVTRAFASALALCKEFVFSVQDGEAADAPEQWYTASTCHDQSGWKWATAEPAVERWGTLQ</sequence>
<evidence type="ECO:0000313" key="3">
    <source>
        <dbReference type="Proteomes" id="UP000494119"/>
    </source>
</evidence>
<feature type="chain" id="PRO_5027040779" description="Lipoprotein" evidence="1">
    <location>
        <begin position="39"/>
        <end position="187"/>
    </location>
</feature>
<protein>
    <recommendedName>
        <fullName evidence="4">Lipoprotein</fullName>
    </recommendedName>
</protein>
<gene>
    <name evidence="2" type="ORF">LMG28688_06264</name>
</gene>
<reference evidence="2 3" key="1">
    <citation type="submission" date="2020-04" db="EMBL/GenBank/DDBJ databases">
        <authorList>
            <person name="De Canck E."/>
        </authorList>
    </citation>
    <scope>NUCLEOTIDE SEQUENCE [LARGE SCALE GENOMIC DNA]</scope>
    <source>
        <strain evidence="2 3">LMG 28688</strain>
    </source>
</reference>
<keyword evidence="3" id="KW-1185">Reference proteome</keyword>
<dbReference type="Proteomes" id="UP000494119">
    <property type="component" value="Unassembled WGS sequence"/>
</dbReference>
<accession>A0A6J5GTT0</accession>
<dbReference type="AlphaFoldDB" id="A0A6J5GTT0"/>
<evidence type="ECO:0008006" key="4">
    <source>
        <dbReference type="Google" id="ProtNLM"/>
    </source>
</evidence>
<evidence type="ECO:0000256" key="1">
    <source>
        <dbReference type="SAM" id="SignalP"/>
    </source>
</evidence>
<dbReference type="EMBL" id="CADIKL010000048">
    <property type="protein sequence ID" value="CAB3805968.1"/>
    <property type="molecule type" value="Genomic_DNA"/>
</dbReference>
<evidence type="ECO:0000313" key="2">
    <source>
        <dbReference type="EMBL" id="CAB3805968.1"/>
    </source>
</evidence>
<name>A0A6J5GTT0_9BURK</name>
<keyword evidence="1" id="KW-0732">Signal</keyword>
<feature type="signal peptide" evidence="1">
    <location>
        <begin position="1"/>
        <end position="38"/>
    </location>
</feature>
<proteinExistence type="predicted"/>